<proteinExistence type="predicted"/>
<evidence type="ECO:0000313" key="1">
    <source>
        <dbReference type="EMBL" id="AER47397.1"/>
    </source>
</evidence>
<dbReference type="Proteomes" id="UP000005859">
    <property type="component" value="Segment"/>
</dbReference>
<evidence type="ECO:0000313" key="2">
    <source>
        <dbReference type="Proteomes" id="UP000005859"/>
    </source>
</evidence>
<gene>
    <name evidence="1" type="primary">73</name>
    <name evidence="1" type="ORF">GADJET_73</name>
</gene>
<organism evidence="1 2">
    <name type="scientific">Mycobacterium phage Gadjet</name>
    <dbReference type="NCBI Taxonomy" id="1089122"/>
    <lineage>
        <taxon>Viruses</taxon>
        <taxon>Duplodnaviria</taxon>
        <taxon>Heunggongvirae</taxon>
        <taxon>Uroviricota</taxon>
        <taxon>Caudoviricetes</taxon>
        <taxon>Bclasvirinae</taxon>
        <taxon>Pipefishvirus</taxon>
        <taxon>Pipefishvirus gadjet</taxon>
    </lineage>
</organism>
<dbReference type="KEGG" id="vg:18559894"/>
<dbReference type="EMBL" id="JN698992">
    <property type="protein sequence ID" value="AER47397.1"/>
    <property type="molecule type" value="Genomic_DNA"/>
</dbReference>
<keyword evidence="2" id="KW-1185">Reference proteome</keyword>
<accession>G8I3V3</accession>
<dbReference type="RefSeq" id="YP_009011304.1">
    <property type="nucleotide sequence ID" value="NC_023686.1"/>
</dbReference>
<protein>
    <submittedName>
        <fullName evidence="1">Uncharacterized protein</fullName>
    </submittedName>
</protein>
<name>G8I3V3_9CAUD</name>
<reference evidence="1 2" key="1">
    <citation type="journal article" date="2012" name="J. Virol.">
        <title>Complete Genome Sequences of 138 Mycobacteriophages.</title>
        <authorList>
            <consortium name="the Science Education Alliance Phage Hunters Advancing Genomics and Evolutionary Science Program"/>
            <consortium name="the KwaZulu-Natal Research Institute for Tuberculosis and HIV Mycobacterial Genetics Course Students"/>
            <consortium name="the Phage Hunters Integrating Research and Education Program"/>
            <person name="Hatfull G.F."/>
        </authorList>
    </citation>
    <scope>NUCLEOTIDE SEQUENCE [LARGE SCALE GENOMIC DNA]</scope>
</reference>
<dbReference type="GeneID" id="18559894"/>
<sequence length="149" mass="16911">MHRCDLVEQHSLLVELPPWSWHDRDLIRQIGEGARDEAYAWAESHGLDVEVNLVERRTFDPVEERNAAGNVCTVRSIEKHYAGAEWKVVVGRGTISEDQRVPGVLDEWVWSARFRHWLAKFTAVGVTQRSALHDANVAGSLYAVPDPED</sequence>